<dbReference type="PANTHER" id="PTHR30547:SF5">
    <property type="entry name" value="NUCLEASE YHCG-RELATED"/>
    <property type="match status" value="1"/>
</dbReference>
<protein>
    <submittedName>
        <fullName evidence="4">DUF1016 family protein</fullName>
    </submittedName>
</protein>
<dbReference type="AlphaFoldDB" id="A0A7J5TU15"/>
<dbReference type="InterPro" id="IPR009362">
    <property type="entry name" value="YhcG_C"/>
</dbReference>
<evidence type="ECO:0000259" key="2">
    <source>
        <dbReference type="Pfam" id="PF06250"/>
    </source>
</evidence>
<dbReference type="Pfam" id="PF06250">
    <property type="entry name" value="YhcG_C"/>
    <property type="match status" value="1"/>
</dbReference>
<dbReference type="Proteomes" id="UP000488299">
    <property type="component" value="Unassembled WGS sequence"/>
</dbReference>
<comment type="caution">
    <text evidence="4">The sequence shown here is derived from an EMBL/GenBank/DDBJ whole genome shotgun (WGS) entry which is preliminary data.</text>
</comment>
<evidence type="ECO:0000313" key="4">
    <source>
        <dbReference type="EMBL" id="KAB7727357.1"/>
    </source>
</evidence>
<evidence type="ECO:0000259" key="3">
    <source>
        <dbReference type="Pfam" id="PF17761"/>
    </source>
</evidence>
<proteinExistence type="predicted"/>
<dbReference type="InterPro" id="IPR053148">
    <property type="entry name" value="PD-DEXK-like_domain"/>
</dbReference>
<organism evidence="4 5">
    <name type="scientific">Rudanella paleaurantiibacter</name>
    <dbReference type="NCBI Taxonomy" id="2614655"/>
    <lineage>
        <taxon>Bacteria</taxon>
        <taxon>Pseudomonadati</taxon>
        <taxon>Bacteroidota</taxon>
        <taxon>Cytophagia</taxon>
        <taxon>Cytophagales</taxon>
        <taxon>Cytophagaceae</taxon>
        <taxon>Rudanella</taxon>
    </lineage>
</organism>
<keyword evidence="5" id="KW-1185">Reference proteome</keyword>
<feature type="domain" description="YhcG N-terminal" evidence="3">
    <location>
        <begin position="18"/>
        <end position="158"/>
    </location>
</feature>
<gene>
    <name evidence="4" type="ORF">F5984_22295</name>
</gene>
<reference evidence="4 5" key="1">
    <citation type="submission" date="2019-10" db="EMBL/GenBank/DDBJ databases">
        <title>Rudanella paleaurantiibacter sp. nov., isolated from sludge.</title>
        <authorList>
            <person name="Xu S.Q."/>
        </authorList>
    </citation>
    <scope>NUCLEOTIDE SEQUENCE [LARGE SCALE GENOMIC DNA]</scope>
    <source>
        <strain evidence="4 5">HX-22-17</strain>
    </source>
</reference>
<accession>A0A7J5TU15</accession>
<evidence type="ECO:0000256" key="1">
    <source>
        <dbReference type="SAM" id="MobiDB-lite"/>
    </source>
</evidence>
<sequence>MNPESPTEPIELYRYLRTLVEAAQSDSDPTPKFALVEAYWHIGRIVVEIEQQGQHRADYGIHLIEALSDQLTQAFGKGYGMSNMWRFKQFFLAFPILATNGREFINLRNHLRTELTWSHYRVLMSLENVQERDFYITQAADERWTVRFMQRMIRSRYYYHVGLEDNELLPSKTNRRDAPNGPLVGSSPTPSVVGGTKRSRLAAVKKILLKRYVGFAFVGQRQYVSVRGKDYWVELVFFHIVLGRFVLVQLSTHSPAALAEFRLILDSYAQKQPPTIPTLPVGLLVDEAGRVKYATTSGEVRLGQDEEAVLPLSF</sequence>
<dbReference type="InterPro" id="IPR041527">
    <property type="entry name" value="YhcG_N"/>
</dbReference>
<dbReference type="PANTHER" id="PTHR30547">
    <property type="entry name" value="UNCHARACTERIZED PROTEIN YHCG-RELATED"/>
    <property type="match status" value="1"/>
</dbReference>
<feature type="domain" description="YhcG PDDEXK nuclease" evidence="2">
    <location>
        <begin position="201"/>
        <end position="282"/>
    </location>
</feature>
<dbReference type="Pfam" id="PF17761">
    <property type="entry name" value="DUF1016_N"/>
    <property type="match status" value="1"/>
</dbReference>
<feature type="region of interest" description="Disordered" evidence="1">
    <location>
        <begin position="170"/>
        <end position="192"/>
    </location>
</feature>
<dbReference type="RefSeq" id="WP_152126433.1">
    <property type="nucleotide sequence ID" value="NZ_WELI01000011.1"/>
</dbReference>
<evidence type="ECO:0000313" key="5">
    <source>
        <dbReference type="Proteomes" id="UP000488299"/>
    </source>
</evidence>
<name>A0A7J5TU15_9BACT</name>
<dbReference type="EMBL" id="WELI01000011">
    <property type="protein sequence ID" value="KAB7727357.1"/>
    <property type="molecule type" value="Genomic_DNA"/>
</dbReference>